<evidence type="ECO:0000256" key="5">
    <source>
        <dbReference type="ARBA" id="ARBA00022840"/>
    </source>
</evidence>
<keyword evidence="5 9" id="KW-0067">ATP-binding</keyword>
<keyword evidence="12" id="KW-1185">Reference proteome</keyword>
<feature type="binding site" evidence="9">
    <location>
        <position position="265"/>
    </location>
    <ligand>
        <name>K(+)</name>
        <dbReference type="ChEBI" id="CHEBI:29103"/>
    </ligand>
</feature>
<evidence type="ECO:0000256" key="6">
    <source>
        <dbReference type="ARBA" id="ARBA00022842"/>
    </source>
</evidence>
<dbReference type="STRING" id="312017.Q22KI6"/>
<proteinExistence type="inferred from homology"/>
<feature type="binding site" evidence="9">
    <location>
        <position position="322"/>
    </location>
    <ligand>
        <name>K(+)</name>
        <dbReference type="ChEBI" id="CHEBI:29103"/>
    </ligand>
</feature>
<dbReference type="HOGENOM" id="CLU_027634_2_0_1"/>
<dbReference type="SUPFAM" id="SSF53613">
    <property type="entry name" value="Ribokinase-like"/>
    <property type="match status" value="1"/>
</dbReference>
<dbReference type="RefSeq" id="XP_001033476.2">
    <property type="nucleotide sequence ID" value="XM_001033476.3"/>
</dbReference>
<evidence type="ECO:0000256" key="8">
    <source>
        <dbReference type="ARBA" id="ARBA00023277"/>
    </source>
</evidence>
<dbReference type="Gene3D" id="3.40.1190.20">
    <property type="match status" value="1"/>
</dbReference>
<dbReference type="InterPro" id="IPR011611">
    <property type="entry name" value="PfkB_dom"/>
</dbReference>
<dbReference type="UniPathway" id="UPA00916">
    <property type="reaction ID" value="UER00889"/>
</dbReference>
<sequence>MAQNTYSICVVGSGSFDLFLLVNHFPVEGETLQANDSFIKNGGKGANQAVAAAKLGAKTIFAGQFGQDKYGDGLVEEMSQSGVDMSKVRRLANVQTGQAIITLNKKGENSIIIVGGANTHYDHLNVLPQEFKDAIQSSRIILLQKEIPLEISKLAAIYAKQHNKLVMLDCGGRDEDIPEELLQNIDFISPNQSELKRVMNINSSDHGEITIDEIRQQLLSKYPNLTVVLKEGSKGSAVITKTDYLHVDSASLIKPDILNTYKIVDTTGAGDCFTAAFCVEFDKLFPQNGVQYEDALEKYKKCLLFANCSAFVCITVMGAMPSMPKLESVQQLLSKVQ</sequence>
<organism evidence="11 12">
    <name type="scientific">Tetrahymena thermophila (strain SB210)</name>
    <dbReference type="NCBI Taxonomy" id="312017"/>
    <lineage>
        <taxon>Eukaryota</taxon>
        <taxon>Sar</taxon>
        <taxon>Alveolata</taxon>
        <taxon>Ciliophora</taxon>
        <taxon>Intramacronucleata</taxon>
        <taxon>Oligohymenophorea</taxon>
        <taxon>Hymenostomatida</taxon>
        <taxon>Tetrahymenina</taxon>
        <taxon>Tetrahymenidae</taxon>
        <taxon>Tetrahymena</taxon>
    </lineage>
</organism>
<feature type="binding site" evidence="9">
    <location>
        <position position="146"/>
    </location>
    <ligand>
        <name>substrate</name>
    </ligand>
</feature>
<keyword evidence="3 9" id="KW-0547">Nucleotide-binding</keyword>
<comment type="similarity">
    <text evidence="9">Belongs to the carbohydrate kinase PfkB family. Ribokinase subfamily.</text>
</comment>
<dbReference type="OMA" id="DIVLIQQ"/>
<dbReference type="GO" id="GO:0004747">
    <property type="term" value="F:ribokinase activity"/>
    <property type="evidence" value="ECO:0007669"/>
    <property type="project" value="UniProtKB-UniRule"/>
</dbReference>
<name>Q22KI6_TETTS</name>
<feature type="domain" description="Carbohydrate kinase PfkB" evidence="10">
    <location>
        <begin position="7"/>
        <end position="325"/>
    </location>
</feature>
<dbReference type="InterPro" id="IPR029056">
    <property type="entry name" value="Ribokinase-like"/>
</dbReference>
<feature type="binding site" evidence="9">
    <location>
        <position position="318"/>
    </location>
    <ligand>
        <name>K(+)</name>
        <dbReference type="ChEBI" id="CHEBI:29103"/>
    </ligand>
</feature>
<feature type="binding site" evidence="9">
    <location>
        <position position="313"/>
    </location>
    <ligand>
        <name>K(+)</name>
        <dbReference type="ChEBI" id="CHEBI:29103"/>
    </ligand>
</feature>
<dbReference type="Proteomes" id="UP000009168">
    <property type="component" value="Unassembled WGS sequence"/>
</dbReference>
<evidence type="ECO:0000313" key="11">
    <source>
        <dbReference type="EMBL" id="EAR85813.2"/>
    </source>
</evidence>
<evidence type="ECO:0000256" key="3">
    <source>
        <dbReference type="ARBA" id="ARBA00022741"/>
    </source>
</evidence>
<dbReference type="AlphaFoldDB" id="Q22KI6"/>
<evidence type="ECO:0000256" key="7">
    <source>
        <dbReference type="ARBA" id="ARBA00022958"/>
    </source>
</evidence>
<protein>
    <recommendedName>
        <fullName evidence="9">Ribokinase</fullName>
        <shortName evidence="9">RK</shortName>
        <ecNumber evidence="9">2.7.1.15</ecNumber>
    </recommendedName>
</protein>
<dbReference type="InParanoid" id="Q22KI6"/>
<comment type="cofactor">
    <cofactor evidence="9">
        <name>Mg(2+)</name>
        <dbReference type="ChEBI" id="CHEBI:18420"/>
    </cofactor>
    <text evidence="9">Requires a divalent cation, most likely magnesium in vivo, as an electrophilic catalyst to aid phosphoryl group transfer. It is the chelate of the metal and the nucleotide that is the actual substrate.</text>
</comment>
<dbReference type="InterPro" id="IPR011877">
    <property type="entry name" value="Ribokinase"/>
</dbReference>
<dbReference type="EMBL" id="GG662498">
    <property type="protein sequence ID" value="EAR85813.2"/>
    <property type="molecule type" value="Genomic_DNA"/>
</dbReference>
<dbReference type="GO" id="GO:0019303">
    <property type="term" value="P:D-ribose catabolic process"/>
    <property type="evidence" value="ECO:0007669"/>
    <property type="project" value="UniProtKB-UniRule"/>
</dbReference>
<dbReference type="GO" id="GO:0005737">
    <property type="term" value="C:cytoplasm"/>
    <property type="evidence" value="ECO:0007669"/>
    <property type="project" value="UniProtKB-SubCell"/>
</dbReference>
<dbReference type="Pfam" id="PF00294">
    <property type="entry name" value="PfkB"/>
    <property type="match status" value="1"/>
</dbReference>
<gene>
    <name evidence="11" type="ORF">TTHERM_00312950</name>
</gene>
<evidence type="ECO:0000256" key="2">
    <source>
        <dbReference type="ARBA" id="ARBA00022723"/>
    </source>
</evidence>
<keyword evidence="4 9" id="KW-0418">Kinase</keyword>
<dbReference type="InterPro" id="IPR002139">
    <property type="entry name" value="Ribo/fructo_kinase"/>
</dbReference>
<feature type="active site" description="Proton acceptor" evidence="9">
    <location>
        <position position="271"/>
    </location>
</feature>
<reference evidence="12" key="1">
    <citation type="journal article" date="2006" name="PLoS Biol.">
        <title>Macronuclear genome sequence of the ciliate Tetrahymena thermophila, a model eukaryote.</title>
        <authorList>
            <person name="Eisen J.A."/>
            <person name="Coyne R.S."/>
            <person name="Wu M."/>
            <person name="Wu D."/>
            <person name="Thiagarajan M."/>
            <person name="Wortman J.R."/>
            <person name="Badger J.H."/>
            <person name="Ren Q."/>
            <person name="Amedeo P."/>
            <person name="Jones K.M."/>
            <person name="Tallon L.J."/>
            <person name="Delcher A.L."/>
            <person name="Salzberg S.L."/>
            <person name="Silva J.C."/>
            <person name="Haas B.J."/>
            <person name="Majoros W.H."/>
            <person name="Farzad M."/>
            <person name="Carlton J.M."/>
            <person name="Smith R.K. Jr."/>
            <person name="Garg J."/>
            <person name="Pearlman R.E."/>
            <person name="Karrer K.M."/>
            <person name="Sun L."/>
            <person name="Manning G."/>
            <person name="Elde N.C."/>
            <person name="Turkewitz A.P."/>
            <person name="Asai D.J."/>
            <person name="Wilkes D.E."/>
            <person name="Wang Y."/>
            <person name="Cai H."/>
            <person name="Collins K."/>
            <person name="Stewart B.A."/>
            <person name="Lee S.R."/>
            <person name="Wilamowska K."/>
            <person name="Weinberg Z."/>
            <person name="Ruzzo W.L."/>
            <person name="Wloga D."/>
            <person name="Gaertig J."/>
            <person name="Frankel J."/>
            <person name="Tsao C.-C."/>
            <person name="Gorovsky M.A."/>
            <person name="Keeling P.J."/>
            <person name="Waller R.F."/>
            <person name="Patron N.J."/>
            <person name="Cherry J.M."/>
            <person name="Stover N.A."/>
            <person name="Krieger C.J."/>
            <person name="del Toro C."/>
            <person name="Ryder H.F."/>
            <person name="Williamson S.C."/>
            <person name="Barbeau R.A."/>
            <person name="Hamilton E.P."/>
            <person name="Orias E."/>
        </authorList>
    </citation>
    <scope>NUCLEOTIDE SEQUENCE [LARGE SCALE GENOMIC DNA]</scope>
    <source>
        <strain evidence="12">SB210</strain>
    </source>
</reference>
<evidence type="ECO:0000259" key="10">
    <source>
        <dbReference type="Pfam" id="PF00294"/>
    </source>
</evidence>
<comment type="subunit">
    <text evidence="9">Homodimer.</text>
</comment>
<dbReference type="GO" id="GO:0046872">
    <property type="term" value="F:metal ion binding"/>
    <property type="evidence" value="ECO:0007669"/>
    <property type="project" value="UniProtKB-KW"/>
</dbReference>
<dbReference type="KEGG" id="tet:TTHERM_00312950"/>
<comment type="subcellular location">
    <subcellularLocation>
        <location evidence="9">Cytoplasm</location>
    </subcellularLocation>
    <subcellularLocation>
        <location evidence="9">Nucleus</location>
    </subcellularLocation>
</comment>
<keyword evidence="6 9" id="KW-0460">Magnesium</keyword>
<dbReference type="HAMAP" id="MF_01987">
    <property type="entry name" value="Ribokinase"/>
    <property type="match status" value="1"/>
</dbReference>
<comment type="activity regulation">
    <text evidence="9">Activated by a monovalent cation that binds near, but not in, the active site. The most likely occupant of the site in vivo is potassium. Ion binding induces a conformational change that may alter substrate affinity.</text>
</comment>
<keyword evidence="7 9" id="KW-0630">Potassium</keyword>
<dbReference type="CDD" id="cd01174">
    <property type="entry name" value="ribokinase"/>
    <property type="match status" value="1"/>
</dbReference>
<dbReference type="GeneID" id="7825277"/>
<feature type="binding site" evidence="9">
    <location>
        <begin position="43"/>
        <end position="47"/>
    </location>
    <ligand>
        <name>substrate</name>
    </ligand>
</feature>
<evidence type="ECO:0000256" key="9">
    <source>
        <dbReference type="HAMAP-Rule" id="MF_03215"/>
    </source>
</evidence>
<feature type="binding site" evidence="9">
    <location>
        <begin position="15"/>
        <end position="17"/>
    </location>
    <ligand>
        <name>substrate</name>
    </ligand>
</feature>
<comment type="catalytic activity">
    <reaction evidence="9">
        <text>D-ribose + ATP = D-ribose 5-phosphate + ADP + H(+)</text>
        <dbReference type="Rhea" id="RHEA:13697"/>
        <dbReference type="ChEBI" id="CHEBI:15378"/>
        <dbReference type="ChEBI" id="CHEBI:30616"/>
        <dbReference type="ChEBI" id="CHEBI:47013"/>
        <dbReference type="ChEBI" id="CHEBI:78346"/>
        <dbReference type="ChEBI" id="CHEBI:456216"/>
        <dbReference type="EC" id="2.7.1.15"/>
    </reaction>
</comment>
<evidence type="ECO:0000313" key="12">
    <source>
        <dbReference type="Proteomes" id="UP000009168"/>
    </source>
</evidence>
<feature type="binding site" evidence="9">
    <location>
        <position position="191"/>
    </location>
    <ligand>
        <name>ATP</name>
        <dbReference type="ChEBI" id="CHEBI:30616"/>
    </ligand>
</feature>
<dbReference type="EC" id="2.7.1.15" evidence="9"/>
<accession>Q22KI6</accession>
<dbReference type="GO" id="GO:0005634">
    <property type="term" value="C:nucleus"/>
    <property type="evidence" value="ECO:0007669"/>
    <property type="project" value="UniProtKB-SubCell"/>
</dbReference>
<evidence type="ECO:0000256" key="4">
    <source>
        <dbReference type="ARBA" id="ARBA00022777"/>
    </source>
</evidence>
<feature type="binding site" evidence="9">
    <location>
        <begin position="270"/>
        <end position="271"/>
    </location>
    <ligand>
        <name>ATP</name>
        <dbReference type="ChEBI" id="CHEBI:30616"/>
    </ligand>
</feature>
<comment type="caution">
    <text evidence="9">Lacks conserved residue(s) required for the propagation of feature annotation.</text>
</comment>
<feature type="binding site" evidence="9">
    <location>
        <position position="307"/>
    </location>
    <ligand>
        <name>ATP</name>
        <dbReference type="ChEBI" id="CHEBI:30616"/>
    </ligand>
</feature>
<dbReference type="GO" id="GO:0005524">
    <property type="term" value="F:ATP binding"/>
    <property type="evidence" value="ECO:0007669"/>
    <property type="project" value="UniProtKB-UniRule"/>
</dbReference>
<comment type="function">
    <text evidence="9">Catalyzes the phosphorylation of ribose at O-5 in a reaction requiring ATP and magnesium. The resulting D-ribose-5-phosphate can then be used either for sythesis of nucleotides, histidine, and tryptophan, or as a component of the pentose phosphate pathway.</text>
</comment>
<feature type="binding site" evidence="9">
    <location>
        <begin position="230"/>
        <end position="235"/>
    </location>
    <ligand>
        <name>ATP</name>
        <dbReference type="ChEBI" id="CHEBI:30616"/>
    </ligand>
</feature>
<feature type="binding site" evidence="9">
    <location>
        <position position="316"/>
    </location>
    <ligand>
        <name>K(+)</name>
        <dbReference type="ChEBI" id="CHEBI:29103"/>
    </ligand>
</feature>
<dbReference type="PANTHER" id="PTHR10584">
    <property type="entry name" value="SUGAR KINASE"/>
    <property type="match status" value="1"/>
</dbReference>
<keyword evidence="1 9" id="KW-0808">Transferase</keyword>
<dbReference type="OrthoDB" id="432447at2759"/>
<evidence type="ECO:0000256" key="1">
    <source>
        <dbReference type="ARBA" id="ARBA00022679"/>
    </source>
</evidence>
<keyword evidence="9" id="KW-0963">Cytoplasm</keyword>
<dbReference type="PRINTS" id="PR00990">
    <property type="entry name" value="RIBOKINASE"/>
</dbReference>
<keyword evidence="9" id="KW-0539">Nucleus</keyword>
<feature type="binding site" evidence="9">
    <location>
        <position position="267"/>
    </location>
    <ligand>
        <name>K(+)</name>
        <dbReference type="ChEBI" id="CHEBI:29103"/>
    </ligand>
</feature>
<comment type="pathway">
    <text evidence="9">Carbohydrate metabolism; D-ribose degradation; D-ribose 5-phosphate from beta-D-ribopyranose: step 2/2.</text>
</comment>
<feature type="binding site" evidence="9">
    <location>
        <position position="271"/>
    </location>
    <ligand>
        <name>substrate</name>
    </ligand>
</feature>
<dbReference type="PANTHER" id="PTHR10584:SF166">
    <property type="entry name" value="RIBOKINASE"/>
    <property type="match status" value="1"/>
</dbReference>
<dbReference type="eggNOG" id="KOG2855">
    <property type="taxonomic scope" value="Eukaryota"/>
</dbReference>
<keyword evidence="8 9" id="KW-0119">Carbohydrate metabolism</keyword>
<keyword evidence="2 9" id="KW-0479">Metal-binding</keyword>